<accession>A0A9W6MSU2</accession>
<dbReference type="GO" id="GO:0017004">
    <property type="term" value="P:cytochrome complex assembly"/>
    <property type="evidence" value="ECO:0007669"/>
    <property type="project" value="UniProtKB-KW"/>
</dbReference>
<dbReference type="InterPro" id="IPR036929">
    <property type="entry name" value="DsbDN_sf"/>
</dbReference>
<evidence type="ECO:0000256" key="4">
    <source>
        <dbReference type="ARBA" id="ARBA00022748"/>
    </source>
</evidence>
<feature type="transmembrane region" description="Helical" evidence="7">
    <location>
        <begin position="203"/>
        <end position="235"/>
    </location>
</feature>
<keyword evidence="12" id="KW-1185">Reference proteome</keyword>
<feature type="transmembrane region" description="Helical" evidence="7">
    <location>
        <begin position="402"/>
        <end position="420"/>
    </location>
</feature>
<dbReference type="InterPro" id="IPR003834">
    <property type="entry name" value="Cyt_c_assmbl_TM_dom"/>
</dbReference>
<dbReference type="SUPFAM" id="SSF74863">
    <property type="entry name" value="Thiol:disulfide interchange protein DsbD, N-terminal domain (DsbD-alpha)"/>
    <property type="match status" value="1"/>
</dbReference>
<evidence type="ECO:0000256" key="2">
    <source>
        <dbReference type="ARBA" id="ARBA00022475"/>
    </source>
</evidence>
<protein>
    <submittedName>
        <fullName evidence="10">Thiol:disulfide interchange protein DsbD</fullName>
        <ecNumber evidence="11">1.8.1.8</ecNumber>
    </submittedName>
</protein>
<evidence type="ECO:0000259" key="9">
    <source>
        <dbReference type="PROSITE" id="PS51352"/>
    </source>
</evidence>
<evidence type="ECO:0000256" key="3">
    <source>
        <dbReference type="ARBA" id="ARBA00022692"/>
    </source>
</evidence>
<dbReference type="GO" id="GO:0045454">
    <property type="term" value="P:cell redox homeostasis"/>
    <property type="evidence" value="ECO:0007669"/>
    <property type="project" value="TreeGrafter"/>
</dbReference>
<dbReference type="EMBL" id="BSFF01000003">
    <property type="protein sequence ID" value="GLK56639.1"/>
    <property type="molecule type" value="Genomic_DNA"/>
</dbReference>
<dbReference type="Pfam" id="PF13899">
    <property type="entry name" value="Thioredoxin_7"/>
    <property type="match status" value="1"/>
</dbReference>
<dbReference type="NCBIfam" id="NF001419">
    <property type="entry name" value="PRK00293.1"/>
    <property type="match status" value="1"/>
</dbReference>
<feature type="transmembrane region" description="Helical" evidence="7">
    <location>
        <begin position="247"/>
        <end position="271"/>
    </location>
</feature>
<keyword evidence="4" id="KW-0201">Cytochrome c-type biogenesis</keyword>
<feature type="domain" description="Thioredoxin" evidence="9">
    <location>
        <begin position="484"/>
        <end position="619"/>
    </location>
</feature>
<name>A0A9W6MSU2_9HYPH</name>
<feature type="transmembrane region" description="Helical" evidence="7">
    <location>
        <begin position="459"/>
        <end position="479"/>
    </location>
</feature>
<dbReference type="InterPro" id="IPR028250">
    <property type="entry name" value="DsbDN"/>
</dbReference>
<reference evidence="10" key="1">
    <citation type="journal article" date="2014" name="Int. J. Syst. Evol. Microbiol.">
        <title>Complete genome sequence of Corynebacterium casei LMG S-19264T (=DSM 44701T), isolated from a smear-ripened cheese.</title>
        <authorList>
            <consortium name="US DOE Joint Genome Institute (JGI-PGF)"/>
            <person name="Walter F."/>
            <person name="Albersmeier A."/>
            <person name="Kalinowski J."/>
            <person name="Ruckert C."/>
        </authorList>
    </citation>
    <scope>NUCLEOTIDE SEQUENCE</scope>
    <source>
        <strain evidence="10">VKM B-1606</strain>
    </source>
</reference>
<dbReference type="EC" id="1.8.1.8" evidence="11"/>
<dbReference type="GO" id="GO:0047134">
    <property type="term" value="F:protein-disulfide reductase [NAD(P)H] activity"/>
    <property type="evidence" value="ECO:0007669"/>
    <property type="project" value="UniProtKB-EC"/>
</dbReference>
<keyword evidence="6 7" id="KW-0472">Membrane</keyword>
<dbReference type="AlphaFoldDB" id="A0A9W6MSU2"/>
<dbReference type="Pfam" id="PF11412">
    <property type="entry name" value="DsbD_N"/>
    <property type="match status" value="1"/>
</dbReference>
<comment type="subcellular location">
    <subcellularLocation>
        <location evidence="1">Cell membrane</location>
        <topology evidence="1">Multi-pass membrane protein</topology>
    </subcellularLocation>
</comment>
<reference evidence="10" key="3">
    <citation type="submission" date="2023-01" db="EMBL/GenBank/DDBJ databases">
        <authorList>
            <person name="Sun Q."/>
            <person name="Evtushenko L."/>
        </authorList>
    </citation>
    <scope>NUCLEOTIDE SEQUENCE</scope>
    <source>
        <strain evidence="10">VKM B-1606</strain>
    </source>
</reference>
<dbReference type="Pfam" id="PF02683">
    <property type="entry name" value="DsbD_TM"/>
    <property type="match status" value="1"/>
</dbReference>
<feature type="signal peptide" evidence="8">
    <location>
        <begin position="1"/>
        <end position="24"/>
    </location>
</feature>
<dbReference type="GO" id="GO:0005886">
    <property type="term" value="C:plasma membrane"/>
    <property type="evidence" value="ECO:0007669"/>
    <property type="project" value="UniProtKB-SubCell"/>
</dbReference>
<dbReference type="Gene3D" id="2.60.40.1250">
    <property type="entry name" value="Thiol:disulfide interchange protein DsbD, N-terminal domain"/>
    <property type="match status" value="1"/>
</dbReference>
<dbReference type="PANTHER" id="PTHR32234:SF0">
    <property type="entry name" value="THIOL:DISULFIDE INTERCHANGE PROTEIN DSBD"/>
    <property type="match status" value="1"/>
</dbReference>
<dbReference type="EMBL" id="JAFBCY010000003">
    <property type="protein sequence ID" value="MBM7852430.1"/>
    <property type="molecule type" value="Genomic_DNA"/>
</dbReference>
<dbReference type="Proteomes" id="UP001143400">
    <property type="component" value="Unassembled WGS sequence"/>
</dbReference>
<dbReference type="PROSITE" id="PS51352">
    <property type="entry name" value="THIOREDOXIN_2"/>
    <property type="match status" value="1"/>
</dbReference>
<feature type="transmembrane region" description="Helical" evidence="7">
    <location>
        <begin position="326"/>
        <end position="354"/>
    </location>
</feature>
<dbReference type="InterPro" id="IPR013766">
    <property type="entry name" value="Thioredoxin_domain"/>
</dbReference>
<reference evidence="11 12" key="2">
    <citation type="submission" date="2021-01" db="EMBL/GenBank/DDBJ databases">
        <title>Genomic Encyclopedia of Type Strains, Phase IV (KMG-IV): sequencing the most valuable type-strain genomes for metagenomic binning, comparative biology and taxonomic classification.</title>
        <authorList>
            <person name="Goeker M."/>
        </authorList>
    </citation>
    <scope>NUCLEOTIDE SEQUENCE [LARGE SCALE GENOMIC DNA]</scope>
    <source>
        <strain evidence="11 12">DSM 6130</strain>
    </source>
</reference>
<feature type="transmembrane region" description="Helical" evidence="7">
    <location>
        <begin position="283"/>
        <end position="305"/>
    </location>
</feature>
<evidence type="ECO:0000313" key="11">
    <source>
        <dbReference type="EMBL" id="MBM7852430.1"/>
    </source>
</evidence>
<keyword evidence="8" id="KW-0732">Signal</keyword>
<comment type="caution">
    <text evidence="10">The sequence shown here is derived from an EMBL/GenBank/DDBJ whole genome shotgun (WGS) entry which is preliminary data.</text>
</comment>
<dbReference type="RefSeq" id="WP_246482498.1">
    <property type="nucleotide sequence ID" value="NZ_BSFF01000003.1"/>
</dbReference>
<gene>
    <name evidence="10" type="primary">dsbD</name>
    <name evidence="10" type="ORF">GCM10008170_26580</name>
    <name evidence="11" type="ORF">JOD31_002672</name>
</gene>
<evidence type="ECO:0000313" key="13">
    <source>
        <dbReference type="Proteomes" id="UP001143400"/>
    </source>
</evidence>
<keyword evidence="2" id="KW-1003">Cell membrane</keyword>
<evidence type="ECO:0000256" key="6">
    <source>
        <dbReference type="ARBA" id="ARBA00023136"/>
    </source>
</evidence>
<dbReference type="Proteomes" id="UP000758856">
    <property type="component" value="Unassembled WGS sequence"/>
</dbReference>
<evidence type="ECO:0000313" key="12">
    <source>
        <dbReference type="Proteomes" id="UP000758856"/>
    </source>
</evidence>
<evidence type="ECO:0000256" key="8">
    <source>
        <dbReference type="SAM" id="SignalP"/>
    </source>
</evidence>
<feature type="chain" id="PRO_5040922540" evidence="8">
    <location>
        <begin position="25"/>
        <end position="620"/>
    </location>
</feature>
<keyword evidence="11" id="KW-0560">Oxidoreductase</keyword>
<dbReference type="Gene3D" id="3.40.30.10">
    <property type="entry name" value="Glutaredoxin"/>
    <property type="match status" value="1"/>
</dbReference>
<evidence type="ECO:0000313" key="10">
    <source>
        <dbReference type="EMBL" id="GLK56639.1"/>
    </source>
</evidence>
<dbReference type="InterPro" id="IPR036249">
    <property type="entry name" value="Thioredoxin-like_sf"/>
</dbReference>
<evidence type="ECO:0000256" key="1">
    <source>
        <dbReference type="ARBA" id="ARBA00004651"/>
    </source>
</evidence>
<sequence length="620" mass="63130">MRLDLARAAAALALSFVSLLPALAQTNAPPSVDEVMSLKARRADDGSIELAFAVAPGVYLYRDKIAATSGGQPIRVETPTGKTKDDPTFGAVEIYDHDVAARVDPRGVDPTKPLDVTYQGCAARGVCYPPVTGRIDLAQIAAPGSTAAASPLDEVDRANIEAQVADWAATGGFDAAPPERTSSTSTSTPDLTAGLAPDLDGSLALVLATFFGLGLLLCLTPCVYPMIPILVGVLARAGETLSAKRGFALSGAYALAMAAAYATLGVAAAWSGQNLQTALQTPAALTIAAVIFAVLALSMFGVLQLQAPGAVASRLSAVAARARGSVLGAAALGFVSALIVGPCVTPPLAAALVYVAQTGDMARGSAALFAMGLGMGAPLVAVGLFGARILPKSGPWLVTVKQGFGVVFLAIALMLVGRVAPPAVTLAFWAAFAIGLGVFLGALDALGRRAGPARRLAKAAGLLALVYGVALVVGVASGADDPSRPLGRLAAAPRAPKAAGSEITVADVSALKAALLAAQAAGRPSLVTFTATWCSTCAENERLMADDEELQDRLNAFAAIKVDVTRNDERSRDAMKALGVVGPPTMIVFGRQGAEIPRQRTTGAVDVDRLNEALRHAAET</sequence>
<keyword evidence="3 7" id="KW-0812">Transmembrane</keyword>
<organism evidence="10 13">
    <name type="scientific">Methylopila capsulata</name>
    <dbReference type="NCBI Taxonomy" id="61654"/>
    <lineage>
        <taxon>Bacteria</taxon>
        <taxon>Pseudomonadati</taxon>
        <taxon>Pseudomonadota</taxon>
        <taxon>Alphaproteobacteria</taxon>
        <taxon>Hyphomicrobiales</taxon>
        <taxon>Methylopilaceae</taxon>
        <taxon>Methylopila</taxon>
    </lineage>
</organism>
<dbReference type="PANTHER" id="PTHR32234">
    <property type="entry name" value="THIOL:DISULFIDE INTERCHANGE PROTEIN DSBD"/>
    <property type="match status" value="1"/>
</dbReference>
<feature type="transmembrane region" description="Helical" evidence="7">
    <location>
        <begin position="366"/>
        <end position="390"/>
    </location>
</feature>
<evidence type="ECO:0000256" key="7">
    <source>
        <dbReference type="SAM" id="Phobius"/>
    </source>
</evidence>
<keyword evidence="5 7" id="KW-1133">Transmembrane helix</keyword>
<dbReference type="SUPFAM" id="SSF52833">
    <property type="entry name" value="Thioredoxin-like"/>
    <property type="match status" value="1"/>
</dbReference>
<proteinExistence type="predicted"/>
<feature type="transmembrane region" description="Helical" evidence="7">
    <location>
        <begin position="426"/>
        <end position="447"/>
    </location>
</feature>
<evidence type="ECO:0000256" key="5">
    <source>
        <dbReference type="ARBA" id="ARBA00022989"/>
    </source>
</evidence>